<dbReference type="RefSeq" id="XP_014674461.1">
    <property type="nucleotide sequence ID" value="XM_014818975.1"/>
</dbReference>
<protein>
    <submittedName>
        <fullName evidence="3">Lecithin retinol acyltransferase-like</fullName>
    </submittedName>
</protein>
<reference evidence="3" key="1">
    <citation type="submission" date="2025-08" db="UniProtKB">
        <authorList>
            <consortium name="RefSeq"/>
        </authorList>
    </citation>
    <scope>IDENTIFICATION</scope>
</reference>
<dbReference type="PANTHER" id="PTHR46137">
    <property type="entry name" value="OS05G0310600 PROTEIN"/>
    <property type="match status" value="1"/>
</dbReference>
<keyword evidence="2" id="KW-1185">Reference proteome</keyword>
<dbReference type="Pfam" id="PF04970">
    <property type="entry name" value="LRAT"/>
    <property type="match status" value="1"/>
</dbReference>
<feature type="domain" description="LRAT" evidence="1">
    <location>
        <begin position="17"/>
        <end position="134"/>
    </location>
</feature>
<dbReference type="Gene3D" id="3.90.1720.10">
    <property type="entry name" value="endopeptidase domain like (from Nostoc punctiforme)"/>
    <property type="match status" value="1"/>
</dbReference>
<gene>
    <name evidence="3" type="primary">LOC106814638</name>
</gene>
<dbReference type="InterPro" id="IPR007053">
    <property type="entry name" value="LRAT_dom"/>
</dbReference>
<dbReference type="GeneID" id="106814638"/>
<sequence>MPLFHDISEGELRRGDHIYVRRTGYKHHGIWDGRRVIHFSGANAGDKANAAIRRATLDVFLDGGDLKIYLYGMSMWDIWYEFGGTSTTEESDSPDTVIERAESRIGDGGYNLFCNNCEHFALWCKLGERAKKVQTQTT</sequence>
<evidence type="ECO:0000313" key="2">
    <source>
        <dbReference type="Proteomes" id="UP000695022"/>
    </source>
</evidence>
<evidence type="ECO:0000259" key="1">
    <source>
        <dbReference type="PROSITE" id="PS51934"/>
    </source>
</evidence>
<accession>A0ABM1EQJ0</accession>
<proteinExistence type="predicted"/>
<dbReference type="PANTHER" id="PTHR46137:SF3">
    <property type="entry name" value="OS05G0310600 PROTEIN"/>
    <property type="match status" value="1"/>
</dbReference>
<organism evidence="2 3">
    <name type="scientific">Priapulus caudatus</name>
    <name type="common">Priapulid worm</name>
    <dbReference type="NCBI Taxonomy" id="37621"/>
    <lineage>
        <taxon>Eukaryota</taxon>
        <taxon>Metazoa</taxon>
        <taxon>Ecdysozoa</taxon>
        <taxon>Scalidophora</taxon>
        <taxon>Priapulida</taxon>
        <taxon>Priapulimorpha</taxon>
        <taxon>Priapulimorphida</taxon>
        <taxon>Priapulidae</taxon>
        <taxon>Priapulus</taxon>
    </lineage>
</organism>
<dbReference type="Proteomes" id="UP000695022">
    <property type="component" value="Unplaced"/>
</dbReference>
<name>A0ABM1EQJ0_PRICU</name>
<dbReference type="PROSITE" id="PS51934">
    <property type="entry name" value="LRAT"/>
    <property type="match status" value="1"/>
</dbReference>
<evidence type="ECO:0000313" key="3">
    <source>
        <dbReference type="RefSeq" id="XP_014674461.1"/>
    </source>
</evidence>